<evidence type="ECO:0000256" key="7">
    <source>
        <dbReference type="ARBA" id="ARBA00038093"/>
    </source>
</evidence>
<reference evidence="10 11" key="1">
    <citation type="journal article" date="2013" name="Genome Biol.">
        <title>Comparative genomics of the core and accessory genomes of 48 Sinorhizobium strains comprising five genospecies.</title>
        <authorList>
            <person name="Sugawara M."/>
            <person name="Epstein B."/>
            <person name="Badgley B.D."/>
            <person name="Unno T."/>
            <person name="Xu L."/>
            <person name="Reese J."/>
            <person name="Gyaneshwar P."/>
            <person name="Denny R."/>
            <person name="Mudge J."/>
            <person name="Bharti A.K."/>
            <person name="Farmer A.D."/>
            <person name="May G.D."/>
            <person name="Woodward J.E."/>
            <person name="Medigue C."/>
            <person name="Vallenet D."/>
            <person name="Lajus A."/>
            <person name="Rouy Z."/>
            <person name="Martinez-Vaz B."/>
            <person name="Tiffin P."/>
            <person name="Young N.D."/>
            <person name="Sadowsky M.J."/>
        </authorList>
    </citation>
    <scope>NUCLEOTIDE SEQUENCE [LARGE SCALE GENOMIC DNA]</scope>
    <source>
        <strain evidence="10 11">N6B1</strain>
    </source>
</reference>
<evidence type="ECO:0000256" key="8">
    <source>
        <dbReference type="HAMAP-Rule" id="MF_00265"/>
    </source>
</evidence>
<comment type="caution">
    <text evidence="10">The sequence shown here is derived from an EMBL/GenBank/DDBJ whole genome shotgun (WGS) entry which is preliminary data.</text>
</comment>
<organism evidence="10 11">
    <name type="scientific">Rhizobium meliloti</name>
    <name type="common">Ensifer meliloti</name>
    <name type="synonym">Sinorhizobium meliloti</name>
    <dbReference type="NCBI Taxonomy" id="382"/>
    <lineage>
        <taxon>Bacteria</taxon>
        <taxon>Pseudomonadati</taxon>
        <taxon>Pseudomonadota</taxon>
        <taxon>Alphaproteobacteria</taxon>
        <taxon>Hyphomicrobiales</taxon>
        <taxon>Rhizobiaceae</taxon>
        <taxon>Sinorhizobium/Ensifer group</taxon>
        <taxon>Sinorhizobium</taxon>
    </lineage>
</organism>
<keyword evidence="8" id="KW-0800">Toxin</keyword>
<dbReference type="GO" id="GO:0016787">
    <property type="term" value="F:hydrolase activity"/>
    <property type="evidence" value="ECO:0007669"/>
    <property type="project" value="UniProtKB-KW"/>
</dbReference>
<keyword evidence="3 8" id="KW-0540">Nuclease</keyword>
<feature type="domain" description="PIN" evidence="9">
    <location>
        <begin position="5"/>
        <end position="125"/>
    </location>
</feature>
<accession>A0AAW9TZS9</accession>
<dbReference type="GeneID" id="89572416"/>
<dbReference type="EMBL" id="WISR01000289">
    <property type="protein sequence ID" value="MQW37941.1"/>
    <property type="molecule type" value="Genomic_DNA"/>
</dbReference>
<dbReference type="RefSeq" id="WP_017263896.1">
    <property type="nucleotide sequence ID" value="NZ_CP009145.1"/>
</dbReference>
<evidence type="ECO:0000259" key="9">
    <source>
        <dbReference type="Pfam" id="PF01850"/>
    </source>
</evidence>
<dbReference type="AlphaFoldDB" id="A0AAW9TZS9"/>
<dbReference type="Pfam" id="PF01850">
    <property type="entry name" value="PIN"/>
    <property type="match status" value="1"/>
</dbReference>
<evidence type="ECO:0000256" key="1">
    <source>
        <dbReference type="ARBA" id="ARBA00001946"/>
    </source>
</evidence>
<gene>
    <name evidence="8" type="primary">vapC</name>
    <name evidence="10" type="ORF">GHK53_35725</name>
</gene>
<evidence type="ECO:0000313" key="10">
    <source>
        <dbReference type="EMBL" id="MQW37941.1"/>
    </source>
</evidence>
<comment type="cofactor">
    <cofactor evidence="1 8">
        <name>Mg(2+)</name>
        <dbReference type="ChEBI" id="CHEBI:18420"/>
    </cofactor>
</comment>
<dbReference type="GO" id="GO:0000287">
    <property type="term" value="F:magnesium ion binding"/>
    <property type="evidence" value="ECO:0007669"/>
    <property type="project" value="UniProtKB-UniRule"/>
</dbReference>
<evidence type="ECO:0000256" key="5">
    <source>
        <dbReference type="ARBA" id="ARBA00022801"/>
    </source>
</evidence>
<evidence type="ECO:0000313" key="11">
    <source>
        <dbReference type="Proteomes" id="UP000429484"/>
    </source>
</evidence>
<dbReference type="EC" id="3.1.-.-" evidence="8"/>
<dbReference type="Gene3D" id="3.40.50.1010">
    <property type="entry name" value="5'-nuclease"/>
    <property type="match status" value="1"/>
</dbReference>
<comment type="function">
    <text evidence="8">Toxic component of a toxin-antitoxin (TA) system. An RNase.</text>
</comment>
<dbReference type="CDD" id="cd18748">
    <property type="entry name" value="PIN_VapC4-5_FitB-like"/>
    <property type="match status" value="1"/>
</dbReference>
<dbReference type="InterPro" id="IPR022907">
    <property type="entry name" value="VapC_family"/>
</dbReference>
<evidence type="ECO:0000256" key="2">
    <source>
        <dbReference type="ARBA" id="ARBA00022649"/>
    </source>
</evidence>
<dbReference type="SUPFAM" id="SSF88723">
    <property type="entry name" value="PIN domain-like"/>
    <property type="match status" value="1"/>
</dbReference>
<keyword evidence="2 8" id="KW-1277">Toxin-antitoxin system</keyword>
<evidence type="ECO:0000256" key="3">
    <source>
        <dbReference type="ARBA" id="ARBA00022722"/>
    </source>
</evidence>
<dbReference type="InterPro" id="IPR050556">
    <property type="entry name" value="Type_II_TA_system_RNase"/>
</dbReference>
<keyword evidence="6 8" id="KW-0460">Magnesium</keyword>
<feature type="binding site" evidence="8">
    <location>
        <position position="99"/>
    </location>
    <ligand>
        <name>Mg(2+)</name>
        <dbReference type="ChEBI" id="CHEBI:18420"/>
    </ligand>
</feature>
<dbReference type="GO" id="GO:0004540">
    <property type="term" value="F:RNA nuclease activity"/>
    <property type="evidence" value="ECO:0007669"/>
    <property type="project" value="InterPro"/>
</dbReference>
<dbReference type="KEGG" id="smer:DU99_22930"/>
<protein>
    <recommendedName>
        <fullName evidence="8">Ribonuclease VapC</fullName>
        <shortName evidence="8">RNase VapC</shortName>
        <ecNumber evidence="8">3.1.-.-</ecNumber>
    </recommendedName>
    <alternativeName>
        <fullName evidence="8">Toxin VapC</fullName>
    </alternativeName>
</protein>
<dbReference type="Proteomes" id="UP000429484">
    <property type="component" value="Unassembled WGS sequence"/>
</dbReference>
<dbReference type="InterPro" id="IPR029060">
    <property type="entry name" value="PIN-like_dom_sf"/>
</dbReference>
<dbReference type="PANTHER" id="PTHR33653:SF1">
    <property type="entry name" value="RIBONUCLEASE VAPC2"/>
    <property type="match status" value="1"/>
</dbReference>
<dbReference type="PANTHER" id="PTHR33653">
    <property type="entry name" value="RIBONUCLEASE VAPC2"/>
    <property type="match status" value="1"/>
</dbReference>
<keyword evidence="4 8" id="KW-0479">Metal-binding</keyword>
<sequence length="139" mass="14764">MSRLYMLDTNIVSELARNPQGAVTKRIAEVGPDAICVSIITAAELRYGCAKKGSSKLLAQIETILGSMQVLALDVPADAEYGGIRAELEAAGKPIGPNDLFIAAHACMLGAVLVTANSSEFTRVRDLKVENWLDFTPSG</sequence>
<proteinExistence type="inferred from homology"/>
<evidence type="ECO:0000256" key="6">
    <source>
        <dbReference type="ARBA" id="ARBA00022842"/>
    </source>
</evidence>
<evidence type="ECO:0000256" key="4">
    <source>
        <dbReference type="ARBA" id="ARBA00022723"/>
    </source>
</evidence>
<dbReference type="GO" id="GO:0090729">
    <property type="term" value="F:toxin activity"/>
    <property type="evidence" value="ECO:0007669"/>
    <property type="project" value="UniProtKB-KW"/>
</dbReference>
<dbReference type="HAMAP" id="MF_00265">
    <property type="entry name" value="VapC_Nob1"/>
    <property type="match status" value="1"/>
</dbReference>
<comment type="similarity">
    <text evidence="7 8">Belongs to the PINc/VapC protein family.</text>
</comment>
<name>A0AAW9TZS9_RHIML</name>
<keyword evidence="5 8" id="KW-0378">Hydrolase</keyword>
<dbReference type="InterPro" id="IPR002716">
    <property type="entry name" value="PIN_dom"/>
</dbReference>
<feature type="binding site" evidence="8">
    <location>
        <position position="8"/>
    </location>
    <ligand>
        <name>Mg(2+)</name>
        <dbReference type="ChEBI" id="CHEBI:18420"/>
    </ligand>
</feature>